<sequence length="79" mass="8293">MNVKDEIHAQIEGALKNAKFPINTPEELLAAMPQGAATKCKAGDVELTAGDAGKVLEATDFPFKSAKQVADVIVQRAGL</sequence>
<dbReference type="SUPFAM" id="SSF69025">
    <property type="entry name" value="Hypothetical protein MTH865"/>
    <property type="match status" value="1"/>
</dbReference>
<dbReference type="EMBL" id="LNQE01001460">
    <property type="protein sequence ID" value="KUG17164.1"/>
    <property type="molecule type" value="Genomic_DNA"/>
</dbReference>
<reference evidence="1" key="1">
    <citation type="journal article" date="2015" name="Proc. Natl. Acad. Sci. U.S.A.">
        <title>Networks of energetic and metabolic interactions define dynamics in microbial communities.</title>
        <authorList>
            <person name="Embree M."/>
            <person name="Liu J.K."/>
            <person name="Al-Bassam M.M."/>
            <person name="Zengler K."/>
        </authorList>
    </citation>
    <scope>NUCLEOTIDE SEQUENCE</scope>
</reference>
<evidence type="ECO:0008006" key="2">
    <source>
        <dbReference type="Google" id="ProtNLM"/>
    </source>
</evidence>
<dbReference type="InterPro" id="IPR036825">
    <property type="entry name" value="MTH865-like_sf"/>
</dbReference>
<proteinExistence type="predicted"/>
<dbReference type="Gene3D" id="1.10.238.80">
    <property type="entry name" value="MTH865-like"/>
    <property type="match status" value="1"/>
</dbReference>
<name>A0A0W8F8I3_9ZZZZ</name>
<dbReference type="InterPro" id="IPR024093">
    <property type="entry name" value="Uncharacterised_MTH865"/>
</dbReference>
<dbReference type="Pfam" id="PF07747">
    <property type="entry name" value="MTH865"/>
    <property type="match status" value="1"/>
</dbReference>
<comment type="caution">
    <text evidence="1">The sequence shown here is derived from an EMBL/GenBank/DDBJ whole genome shotgun (WGS) entry which is preliminary data.</text>
</comment>
<evidence type="ECO:0000313" key="1">
    <source>
        <dbReference type="EMBL" id="KUG17164.1"/>
    </source>
</evidence>
<dbReference type="AlphaFoldDB" id="A0A0W8F8I3"/>
<protein>
    <recommendedName>
        <fullName evidence="2">MTH865-like family protein</fullName>
    </recommendedName>
</protein>
<organism evidence="1">
    <name type="scientific">hydrocarbon metagenome</name>
    <dbReference type="NCBI Taxonomy" id="938273"/>
    <lineage>
        <taxon>unclassified sequences</taxon>
        <taxon>metagenomes</taxon>
        <taxon>ecological metagenomes</taxon>
    </lineage>
</organism>
<gene>
    <name evidence="1" type="ORF">ASZ90_013167</name>
</gene>
<accession>A0A0W8F8I3</accession>